<keyword evidence="1" id="KW-0732">Signal</keyword>
<proteinExistence type="predicted"/>
<name>A0ABT6ZAX5_9BACT</name>
<organism evidence="3 4">
    <name type="scientific">Flectobacillus rivi</name>
    <dbReference type="NCBI Taxonomy" id="2984209"/>
    <lineage>
        <taxon>Bacteria</taxon>
        <taxon>Pseudomonadati</taxon>
        <taxon>Bacteroidota</taxon>
        <taxon>Cytophagia</taxon>
        <taxon>Cytophagales</taxon>
        <taxon>Flectobacillaceae</taxon>
        <taxon>Flectobacillus</taxon>
    </lineage>
</organism>
<dbReference type="Gene3D" id="3.60.21.10">
    <property type="match status" value="1"/>
</dbReference>
<protein>
    <submittedName>
        <fullName evidence="3">Metallophosphoesterase</fullName>
    </submittedName>
</protein>
<dbReference type="PANTHER" id="PTHR43143:SF1">
    <property type="entry name" value="SERINE_THREONINE-PROTEIN PHOSPHATASE CPPED1"/>
    <property type="match status" value="1"/>
</dbReference>
<reference evidence="3 4" key="1">
    <citation type="submission" date="2023-05" db="EMBL/GenBank/DDBJ databases">
        <title>Novel species of genus Flectobacillus isolated from stream in China.</title>
        <authorList>
            <person name="Lu H."/>
        </authorList>
    </citation>
    <scope>NUCLEOTIDE SEQUENCE [LARGE SCALE GENOMIC DNA]</scope>
    <source>
        <strain evidence="3 4">LFS242W</strain>
    </source>
</reference>
<keyword evidence="4" id="KW-1185">Reference proteome</keyword>
<dbReference type="InterPro" id="IPR004843">
    <property type="entry name" value="Calcineurin-like_PHP"/>
</dbReference>
<evidence type="ECO:0000313" key="3">
    <source>
        <dbReference type="EMBL" id="MDI9877751.1"/>
    </source>
</evidence>
<sequence>MQRRDLLRQLALTAGGLSLPALANAQKPTTPKRVLRVAHITDVHIQPLIGAAKGFERCLHHIQSLDVKPDLIINSGDCVMDAHKRTPHNADKQWKLFNEVLKSENNLPIISCVGNHDICCEGDSFKTFEDGKKWAMDEMSMHKRYYSYDTDQWRFVMLDSVQRKKDGSWYTAHLDDEQYDWLKSTLKATPDDKPVMVISHIPILAACVFFDGDNSNNGKWEVPGSWMHTDAKRISNLFDDHKNVKLAVSGHIHLTDRVDYNGVSYCCNGAVSGRWWFGKYQHTEAGYAVVDLYDDGSFTNTYMSY</sequence>
<feature type="chain" id="PRO_5046981110" evidence="1">
    <location>
        <begin position="24"/>
        <end position="305"/>
    </location>
</feature>
<comment type="caution">
    <text evidence="3">The sequence shown here is derived from an EMBL/GenBank/DDBJ whole genome shotgun (WGS) entry which is preliminary data.</text>
</comment>
<dbReference type="InterPro" id="IPR051918">
    <property type="entry name" value="STPP_CPPED1"/>
</dbReference>
<dbReference type="Pfam" id="PF00149">
    <property type="entry name" value="Metallophos"/>
    <property type="match status" value="1"/>
</dbReference>
<dbReference type="InterPro" id="IPR029052">
    <property type="entry name" value="Metallo-depent_PP-like"/>
</dbReference>
<dbReference type="PANTHER" id="PTHR43143">
    <property type="entry name" value="METALLOPHOSPHOESTERASE, CALCINEURIN SUPERFAMILY"/>
    <property type="match status" value="1"/>
</dbReference>
<dbReference type="RefSeq" id="WP_283383765.1">
    <property type="nucleotide sequence ID" value="NZ_JASHIE010000026.1"/>
</dbReference>
<dbReference type="EMBL" id="JASHIE010000026">
    <property type="protein sequence ID" value="MDI9877751.1"/>
    <property type="molecule type" value="Genomic_DNA"/>
</dbReference>
<evidence type="ECO:0000256" key="1">
    <source>
        <dbReference type="SAM" id="SignalP"/>
    </source>
</evidence>
<feature type="signal peptide" evidence="1">
    <location>
        <begin position="1"/>
        <end position="23"/>
    </location>
</feature>
<evidence type="ECO:0000313" key="4">
    <source>
        <dbReference type="Proteomes" id="UP001225761"/>
    </source>
</evidence>
<feature type="domain" description="Calcineurin-like phosphoesterase" evidence="2">
    <location>
        <begin position="35"/>
        <end position="253"/>
    </location>
</feature>
<evidence type="ECO:0000259" key="2">
    <source>
        <dbReference type="Pfam" id="PF00149"/>
    </source>
</evidence>
<dbReference type="Proteomes" id="UP001225761">
    <property type="component" value="Unassembled WGS sequence"/>
</dbReference>
<gene>
    <name evidence="3" type="ORF">QM481_24625</name>
</gene>
<accession>A0ABT6ZAX5</accession>
<dbReference type="SUPFAM" id="SSF56300">
    <property type="entry name" value="Metallo-dependent phosphatases"/>
    <property type="match status" value="1"/>
</dbReference>